<evidence type="ECO:0000256" key="1">
    <source>
        <dbReference type="ARBA" id="ARBA00004123"/>
    </source>
</evidence>
<feature type="region of interest" description="Disordered" evidence="6">
    <location>
        <begin position="534"/>
        <end position="555"/>
    </location>
</feature>
<dbReference type="Pfam" id="PF08880">
    <property type="entry name" value="QLQ"/>
    <property type="match status" value="1"/>
</dbReference>
<feature type="domain" description="WRC" evidence="8">
    <location>
        <begin position="234"/>
        <end position="278"/>
    </location>
</feature>
<dbReference type="PROSITE" id="PS51667">
    <property type="entry name" value="WRC"/>
    <property type="match status" value="1"/>
</dbReference>
<accession>A0ABM0UUP7</accession>
<feature type="region of interest" description="Disordered" evidence="6">
    <location>
        <begin position="434"/>
        <end position="457"/>
    </location>
</feature>
<feature type="compositionally biased region" description="Polar residues" evidence="6">
    <location>
        <begin position="538"/>
        <end position="555"/>
    </location>
</feature>
<dbReference type="InterPro" id="IPR031137">
    <property type="entry name" value="GRF"/>
</dbReference>
<keyword evidence="5" id="KW-0804">Transcription</keyword>
<dbReference type="RefSeq" id="XP_010446629.1">
    <property type="nucleotide sequence ID" value="XM_010448327.2"/>
</dbReference>
<keyword evidence="3 4" id="KW-0539">Nucleus</keyword>
<comment type="function">
    <text evidence="5">Transcription activator.</text>
</comment>
<dbReference type="SMART" id="SM00951">
    <property type="entry name" value="QLQ"/>
    <property type="match status" value="1"/>
</dbReference>
<proteinExistence type="inferred from homology"/>
<feature type="region of interest" description="Disordered" evidence="6">
    <location>
        <begin position="270"/>
        <end position="335"/>
    </location>
</feature>
<feature type="compositionally biased region" description="Polar residues" evidence="6">
    <location>
        <begin position="324"/>
        <end position="335"/>
    </location>
</feature>
<evidence type="ECO:0000256" key="4">
    <source>
        <dbReference type="PROSITE-ProRule" id="PRU01002"/>
    </source>
</evidence>
<reference evidence="10" key="2">
    <citation type="submission" date="2025-08" db="UniProtKB">
        <authorList>
            <consortium name="RefSeq"/>
        </authorList>
    </citation>
    <scope>IDENTIFICATION</scope>
    <source>
        <tissue evidence="10">Leaf</tissue>
    </source>
</reference>
<evidence type="ECO:0000259" key="8">
    <source>
        <dbReference type="PROSITE" id="PS51667"/>
    </source>
</evidence>
<feature type="compositionally biased region" description="Low complexity" evidence="6">
    <location>
        <begin position="282"/>
        <end position="315"/>
    </location>
</feature>
<gene>
    <name evidence="10" type="primary">LOC104729390</name>
</gene>
<name>A0ABM0UUP7_CAMSA</name>
<comment type="similarity">
    <text evidence="2 5">Belongs to the GRF family.</text>
</comment>
<feature type="region of interest" description="Disordered" evidence="6">
    <location>
        <begin position="9"/>
        <end position="32"/>
    </location>
</feature>
<evidence type="ECO:0000313" key="9">
    <source>
        <dbReference type="Proteomes" id="UP000694864"/>
    </source>
</evidence>
<dbReference type="InterPro" id="IPR014978">
    <property type="entry name" value="Gln-Leu-Gln_QLQ"/>
</dbReference>
<evidence type="ECO:0000256" key="3">
    <source>
        <dbReference type="ARBA" id="ARBA00023242"/>
    </source>
</evidence>
<dbReference type="PANTHER" id="PTHR31602:SF42">
    <property type="entry name" value="GROWTH-REGULATING FACTOR 2"/>
    <property type="match status" value="1"/>
</dbReference>
<protein>
    <recommendedName>
        <fullName evidence="5">Growth-regulating factor</fullName>
    </recommendedName>
</protein>
<dbReference type="Pfam" id="PF08879">
    <property type="entry name" value="WRC"/>
    <property type="match status" value="1"/>
</dbReference>
<dbReference type="PANTHER" id="PTHR31602">
    <property type="entry name" value="GROWTH-REGULATING FACTOR 5"/>
    <property type="match status" value="1"/>
</dbReference>
<feature type="compositionally biased region" description="Polar residues" evidence="6">
    <location>
        <begin position="10"/>
        <end position="19"/>
    </location>
</feature>
<feature type="short sequence motif" description="Bipartite nuclear localization signal" evidence="4">
    <location>
        <begin position="239"/>
        <end position="249"/>
    </location>
</feature>
<organism evidence="9 10">
    <name type="scientific">Camelina sativa</name>
    <name type="common">False flax</name>
    <name type="synonym">Myagrum sativum</name>
    <dbReference type="NCBI Taxonomy" id="90675"/>
    <lineage>
        <taxon>Eukaryota</taxon>
        <taxon>Viridiplantae</taxon>
        <taxon>Streptophyta</taxon>
        <taxon>Embryophyta</taxon>
        <taxon>Tracheophyta</taxon>
        <taxon>Spermatophyta</taxon>
        <taxon>Magnoliopsida</taxon>
        <taxon>eudicotyledons</taxon>
        <taxon>Gunneridae</taxon>
        <taxon>Pentapetalae</taxon>
        <taxon>rosids</taxon>
        <taxon>malvids</taxon>
        <taxon>Brassicales</taxon>
        <taxon>Brassicaceae</taxon>
        <taxon>Camelineae</taxon>
        <taxon>Camelina</taxon>
    </lineage>
</organism>
<reference evidence="9" key="1">
    <citation type="journal article" date="2014" name="Nat. Commun.">
        <title>The emerging biofuel crop Camelina sativa retains a highly undifferentiated hexaploid genome structure.</title>
        <authorList>
            <person name="Kagale S."/>
            <person name="Koh C."/>
            <person name="Nixon J."/>
            <person name="Bollina V."/>
            <person name="Clarke W.E."/>
            <person name="Tuteja R."/>
            <person name="Spillane C."/>
            <person name="Robinson S.J."/>
            <person name="Links M.G."/>
            <person name="Clarke C."/>
            <person name="Higgins E.E."/>
            <person name="Huebert T."/>
            <person name="Sharpe A.G."/>
            <person name="Parkin I.A."/>
        </authorList>
    </citation>
    <scope>NUCLEOTIDE SEQUENCE [LARGE SCALE GENOMIC DNA]</scope>
    <source>
        <strain evidence="9">cv. DH55</strain>
    </source>
</reference>
<evidence type="ECO:0000313" key="10">
    <source>
        <dbReference type="RefSeq" id="XP_010446629.1"/>
    </source>
</evidence>
<keyword evidence="5" id="KW-0010">Activator</keyword>
<evidence type="ECO:0000256" key="6">
    <source>
        <dbReference type="SAM" id="MobiDB-lite"/>
    </source>
</evidence>
<dbReference type="Proteomes" id="UP000694864">
    <property type="component" value="Chromosome 12"/>
</dbReference>
<evidence type="ECO:0000256" key="2">
    <source>
        <dbReference type="ARBA" id="ARBA00008122"/>
    </source>
</evidence>
<comment type="domain">
    <text evidence="5">The QLQ domain and WRC domain may be involved in protein-protein interaction and DNA-binding, respectively.</text>
</comment>
<keyword evidence="9" id="KW-1185">Reference proteome</keyword>
<evidence type="ECO:0000259" key="7">
    <source>
        <dbReference type="PROSITE" id="PS51666"/>
    </source>
</evidence>
<dbReference type="PROSITE" id="PS51666">
    <property type="entry name" value="QLQ"/>
    <property type="match status" value="1"/>
</dbReference>
<sequence length="555" mass="61111">MDIGVHILGSVTSNETPGGQKQELRVGTKQDRSGFNGDDYYLQRTLKLARTTAATREEEEDNLSSSSSFAAASYCKTMPFHQGIPLLRSNSPLDSRRQEQMLSFSDKPEALDFTKYVGLDNNCNNKSSLSPFLHHIPPPSYFRNSGGGYGSGGMMMNMMSMQGNFTSVKGPFTLTQWAELEQQALIYKYITANVPVPSSLLISLKKSFYPFGSLPPSSFGWGSFHLGFAGGNMDPEPGRCRRTDGKKWRCSRDAVPDQKYCERHINRGRHRSRKPVEVQSGQTATAATKAVTTTPQQPVVTGNSNNRRASNSNRSLAIGGGQYINPSTESLPNNNRVRNPQIYPSTVNLQPKESPVIHQKHRNNNNNNNPFEFGHISSDSLLNPNANTSKTYGSSFLDFSSNQDKYSGNHNHNSWPEELKSDWTQLSMSIPIASTSPSFSHNNNNNNNNAQDKTTLSPLRLSREIDLSIQTEETTIEPAAKKVNTWIPISWGNSLGGPLGEVLNSTTNSPTLGSSPTGVLQKSTFCSLSNNSSVSSPIAENNNRNNGDYFHYTTT</sequence>
<feature type="compositionally biased region" description="Basic and acidic residues" evidence="6">
    <location>
        <begin position="22"/>
        <end position="32"/>
    </location>
</feature>
<comment type="subcellular location">
    <subcellularLocation>
        <location evidence="1 4 5">Nucleus</location>
    </subcellularLocation>
</comment>
<keyword evidence="5" id="KW-0805">Transcription regulation</keyword>
<dbReference type="InterPro" id="IPR014977">
    <property type="entry name" value="WRC_dom"/>
</dbReference>
<feature type="short sequence motif" description="Bipartite nuclear localization signal" evidence="4">
    <location>
        <begin position="267"/>
        <end position="274"/>
    </location>
</feature>
<evidence type="ECO:0000256" key="5">
    <source>
        <dbReference type="RuleBase" id="RU367127"/>
    </source>
</evidence>
<feature type="domain" description="QLQ" evidence="7">
    <location>
        <begin position="171"/>
        <end position="206"/>
    </location>
</feature>
<dbReference type="GeneID" id="104729390"/>